<evidence type="ECO:0000313" key="1">
    <source>
        <dbReference type="EMBL" id="RJF91335.1"/>
    </source>
</evidence>
<proteinExistence type="predicted"/>
<protein>
    <submittedName>
        <fullName evidence="1">Uncharacterized protein</fullName>
    </submittedName>
</protein>
<organism evidence="1 2">
    <name type="scientific">Sphingomonas cavernae</name>
    <dbReference type="NCBI Taxonomy" id="2320861"/>
    <lineage>
        <taxon>Bacteria</taxon>
        <taxon>Pseudomonadati</taxon>
        <taxon>Pseudomonadota</taxon>
        <taxon>Alphaproteobacteria</taxon>
        <taxon>Sphingomonadales</taxon>
        <taxon>Sphingomonadaceae</taxon>
        <taxon>Sphingomonas</taxon>
    </lineage>
</organism>
<sequence length="95" mass="10462">MIGVVLMLAMQGSAPPVATKSAETITQSQLDAMSDACRAPRKWLKHLNGDEVRFRPAKRAKYEQVDCVLRHLKDSMAPMSFGFVGNEAIEEAGKQ</sequence>
<comment type="caution">
    <text evidence="1">The sequence shown here is derived from an EMBL/GenBank/DDBJ whole genome shotgun (WGS) entry which is preliminary data.</text>
</comment>
<dbReference type="Proteomes" id="UP000286100">
    <property type="component" value="Unassembled WGS sequence"/>
</dbReference>
<gene>
    <name evidence="1" type="ORF">D3876_14615</name>
</gene>
<dbReference type="EMBL" id="QYUM01000003">
    <property type="protein sequence ID" value="RJF91335.1"/>
    <property type="molecule type" value="Genomic_DNA"/>
</dbReference>
<accession>A0A418WMW0</accession>
<reference evidence="1 2" key="1">
    <citation type="submission" date="2018-09" db="EMBL/GenBank/DDBJ databases">
        <authorList>
            <person name="Zhu H."/>
        </authorList>
    </citation>
    <scope>NUCLEOTIDE SEQUENCE [LARGE SCALE GENOMIC DNA]</scope>
    <source>
        <strain evidence="1 2">K2R01-6</strain>
    </source>
</reference>
<dbReference type="OrthoDB" id="7578543at2"/>
<dbReference type="AlphaFoldDB" id="A0A418WMW0"/>
<evidence type="ECO:0000313" key="2">
    <source>
        <dbReference type="Proteomes" id="UP000286100"/>
    </source>
</evidence>
<dbReference type="RefSeq" id="WP_119763350.1">
    <property type="nucleotide sequence ID" value="NZ_QYUM01000003.1"/>
</dbReference>
<keyword evidence="2" id="KW-1185">Reference proteome</keyword>
<name>A0A418WMW0_9SPHN</name>